<dbReference type="GO" id="GO:0042732">
    <property type="term" value="P:D-xylose metabolic process"/>
    <property type="evidence" value="ECO:0007669"/>
    <property type="project" value="UniProtKB-KW"/>
</dbReference>
<evidence type="ECO:0000256" key="2">
    <source>
        <dbReference type="ARBA" id="ARBA00006479"/>
    </source>
</evidence>
<dbReference type="InterPro" id="IPR036388">
    <property type="entry name" value="WH-like_DNA-bd_sf"/>
</dbReference>
<comment type="similarity">
    <text evidence="2">Belongs to the ROK (NagC/XylR) family.</text>
</comment>
<dbReference type="Proteomes" id="UP000033166">
    <property type="component" value="Chromosome I"/>
</dbReference>
<dbReference type="EMBL" id="LN774769">
    <property type="protein sequence ID" value="CEN27879.1"/>
    <property type="molecule type" value="Genomic_DNA"/>
</dbReference>
<keyword evidence="3" id="KW-0119">Carbohydrate metabolism</keyword>
<proteinExistence type="inferred from homology"/>
<reference evidence="5" key="1">
    <citation type="submission" date="2015-01" db="EMBL/GenBank/DDBJ databases">
        <authorList>
            <person name="Andreevskaya M."/>
        </authorList>
    </citation>
    <scope>NUCLEOTIDE SEQUENCE [LARGE SCALE GENOMIC DNA]</scope>
    <source>
        <strain evidence="5">MKFS47</strain>
    </source>
</reference>
<dbReference type="Gene3D" id="1.10.10.10">
    <property type="entry name" value="Winged helix-like DNA-binding domain superfamily/Winged helix DNA-binding domain"/>
    <property type="match status" value="1"/>
</dbReference>
<gene>
    <name evidence="4" type="primary">xylR1</name>
    <name evidence="4" type="ORF">LACPI_0679</name>
</gene>
<protein>
    <submittedName>
        <fullName evidence="4">Xylose operon regulatory protein 1 XylR1</fullName>
    </submittedName>
</protein>
<name>A0A0D6DV66_9LACT</name>
<dbReference type="KEGG" id="lpk:LACPI_0679"/>
<dbReference type="AlphaFoldDB" id="A0A0D6DV66"/>
<keyword evidence="3" id="KW-0859">Xylose metabolism</keyword>
<dbReference type="Pfam" id="PF00480">
    <property type="entry name" value="ROK"/>
    <property type="match status" value="1"/>
</dbReference>
<evidence type="ECO:0000256" key="3">
    <source>
        <dbReference type="ARBA" id="ARBA00022629"/>
    </source>
</evidence>
<dbReference type="RefSeq" id="WP_047915099.1">
    <property type="nucleotide sequence ID" value="NZ_LN774769.1"/>
</dbReference>
<dbReference type="PANTHER" id="PTHR18964:SF149">
    <property type="entry name" value="BIFUNCTIONAL UDP-N-ACETYLGLUCOSAMINE 2-EPIMERASE_N-ACETYLMANNOSAMINE KINASE"/>
    <property type="match status" value="1"/>
</dbReference>
<dbReference type="SUPFAM" id="SSF53067">
    <property type="entry name" value="Actin-like ATPase domain"/>
    <property type="match status" value="2"/>
</dbReference>
<dbReference type="SUPFAM" id="SSF46785">
    <property type="entry name" value="Winged helix' DNA-binding domain"/>
    <property type="match status" value="1"/>
</dbReference>
<evidence type="ECO:0000313" key="5">
    <source>
        <dbReference type="Proteomes" id="UP000033166"/>
    </source>
</evidence>
<evidence type="ECO:0000313" key="4">
    <source>
        <dbReference type="EMBL" id="CEN27879.1"/>
    </source>
</evidence>
<sequence length="394" mass="44040">MKTDQSKVREQNVSIVLQEIIKSNGISRIQLSKITGLNKTSITSITANLLDRKIIFEKGTGEGGVSGGRKPIMIYFNEKSGTSLLLDIDAGYLKFTASYLNQQLIFQTKQTDVNTTKDNVIETITQLIDQNLANLPQTDLGVIGLTIAIHGSVDHKKITFTPRSNIDQIDLFHILQEKYDFAIHIENEAILSTFGEYSFTSHSNFLINFSLGNGIRAGIIQNGILETGRSGNAGEIGHMIIKQDGLRCICGNSGCLEQYTSLSAIYRQFGELKHMNFVNMIIIREYFRNGDPETQQFIKEIVGLLSIGINTLVMMFDPEIITLNGDLFKELPEISDMIKANLKSTFAKNLILRNSSLHERATVFGAIALNVQHYFDIPNLKYNREDPQSSTHLN</sequence>
<dbReference type="InterPro" id="IPR036390">
    <property type="entry name" value="WH_DNA-bd_sf"/>
</dbReference>
<dbReference type="PANTHER" id="PTHR18964">
    <property type="entry name" value="ROK (REPRESSOR, ORF, KINASE) FAMILY"/>
    <property type="match status" value="1"/>
</dbReference>
<dbReference type="InterPro" id="IPR043129">
    <property type="entry name" value="ATPase_NBD"/>
</dbReference>
<dbReference type="Gene3D" id="3.30.420.40">
    <property type="match status" value="2"/>
</dbReference>
<organism evidence="4 5">
    <name type="scientific">Pseudolactococcus piscium MKFS47</name>
    <dbReference type="NCBI Taxonomy" id="297352"/>
    <lineage>
        <taxon>Bacteria</taxon>
        <taxon>Bacillati</taxon>
        <taxon>Bacillota</taxon>
        <taxon>Bacilli</taxon>
        <taxon>Lactobacillales</taxon>
        <taxon>Streptococcaceae</taxon>
        <taxon>Pseudolactococcus</taxon>
    </lineage>
</organism>
<evidence type="ECO:0000256" key="1">
    <source>
        <dbReference type="ARBA" id="ARBA00002486"/>
    </source>
</evidence>
<accession>A0A0D6DV66</accession>
<comment type="function">
    <text evidence="1">Transcriptional repressor of xylose-utilizing enzymes.</text>
</comment>
<dbReference type="InterPro" id="IPR000600">
    <property type="entry name" value="ROK"/>
</dbReference>
<dbReference type="STRING" id="1364.LP2241_20297"/>
<dbReference type="HOGENOM" id="CLU_036604_13_5_9"/>